<protein>
    <recommendedName>
        <fullName evidence="2">Histidine kinase/HSP90-like ATPase domain-containing protein</fullName>
    </recommendedName>
</protein>
<dbReference type="InterPro" id="IPR036890">
    <property type="entry name" value="HATPase_C_sf"/>
</dbReference>
<evidence type="ECO:0000313" key="4">
    <source>
        <dbReference type="Proteomes" id="UP001500403"/>
    </source>
</evidence>
<dbReference type="PANTHER" id="PTHR35526:SF3">
    <property type="entry name" value="ANTI-SIGMA-F FACTOR RSBW"/>
    <property type="match status" value="1"/>
</dbReference>
<feature type="domain" description="Histidine kinase/HSP90-like ATPase" evidence="2">
    <location>
        <begin position="26"/>
        <end position="128"/>
    </location>
</feature>
<evidence type="ECO:0000259" key="2">
    <source>
        <dbReference type="Pfam" id="PF13581"/>
    </source>
</evidence>
<dbReference type="Pfam" id="PF13581">
    <property type="entry name" value="HATPase_c_2"/>
    <property type="match status" value="1"/>
</dbReference>
<dbReference type="Gene3D" id="3.30.565.10">
    <property type="entry name" value="Histidine kinase-like ATPase, C-terminal domain"/>
    <property type="match status" value="1"/>
</dbReference>
<keyword evidence="1" id="KW-0418">Kinase</keyword>
<keyword evidence="4" id="KW-1185">Reference proteome</keyword>
<evidence type="ECO:0000313" key="3">
    <source>
        <dbReference type="EMBL" id="GAA2922215.1"/>
    </source>
</evidence>
<dbReference type="SUPFAM" id="SSF55874">
    <property type="entry name" value="ATPase domain of HSP90 chaperone/DNA topoisomerase II/histidine kinase"/>
    <property type="match status" value="1"/>
</dbReference>
<comment type="caution">
    <text evidence="3">The sequence shown here is derived from an EMBL/GenBank/DDBJ whole genome shotgun (WGS) entry which is preliminary data.</text>
</comment>
<dbReference type="EMBL" id="BAAAUD010000005">
    <property type="protein sequence ID" value="GAA2922215.1"/>
    <property type="molecule type" value="Genomic_DNA"/>
</dbReference>
<gene>
    <name evidence="3" type="ORF">GCM10010446_02880</name>
</gene>
<dbReference type="CDD" id="cd16936">
    <property type="entry name" value="HATPase_RsbW-like"/>
    <property type="match status" value="1"/>
</dbReference>
<evidence type="ECO:0000256" key="1">
    <source>
        <dbReference type="ARBA" id="ARBA00022527"/>
    </source>
</evidence>
<accession>A0ABN3WMW5</accession>
<proteinExistence type="predicted"/>
<keyword evidence="1" id="KW-0723">Serine/threonine-protein kinase</keyword>
<name>A0ABN3WMW5_9ACTN</name>
<dbReference type="InterPro" id="IPR050267">
    <property type="entry name" value="Anti-sigma-factor_SerPK"/>
</dbReference>
<keyword evidence="1" id="KW-0808">Transferase</keyword>
<dbReference type="PANTHER" id="PTHR35526">
    <property type="entry name" value="ANTI-SIGMA-F FACTOR RSBW-RELATED"/>
    <property type="match status" value="1"/>
</dbReference>
<dbReference type="Proteomes" id="UP001500403">
    <property type="component" value="Unassembled WGS sequence"/>
</dbReference>
<organism evidence="3 4">
    <name type="scientific">Streptomyces enissocaesilis</name>
    <dbReference type="NCBI Taxonomy" id="332589"/>
    <lineage>
        <taxon>Bacteria</taxon>
        <taxon>Bacillati</taxon>
        <taxon>Actinomycetota</taxon>
        <taxon>Actinomycetes</taxon>
        <taxon>Kitasatosporales</taxon>
        <taxon>Streptomycetaceae</taxon>
        <taxon>Streptomyces</taxon>
        <taxon>Streptomyces rochei group</taxon>
    </lineage>
</organism>
<dbReference type="RefSeq" id="WP_344489261.1">
    <property type="nucleotide sequence ID" value="NZ_BAAAUD010000005.1"/>
</dbReference>
<dbReference type="InterPro" id="IPR003594">
    <property type="entry name" value="HATPase_dom"/>
</dbReference>
<reference evidence="3 4" key="1">
    <citation type="journal article" date="2019" name="Int. J. Syst. Evol. Microbiol.">
        <title>The Global Catalogue of Microorganisms (GCM) 10K type strain sequencing project: providing services to taxonomists for standard genome sequencing and annotation.</title>
        <authorList>
            <consortium name="The Broad Institute Genomics Platform"/>
            <consortium name="The Broad Institute Genome Sequencing Center for Infectious Disease"/>
            <person name="Wu L."/>
            <person name="Ma J."/>
        </authorList>
    </citation>
    <scope>NUCLEOTIDE SEQUENCE [LARGE SCALE GENOMIC DNA]</scope>
    <source>
        <strain evidence="3 4">JCM 9088</strain>
    </source>
</reference>
<sequence>MVTGGVHLNGGGPQERLLELDFARDDLPRLRVLVDQHAAWAGLAEPRRGDFVLAADALATNAVEHGGGGGRLLLRRASGALECTVSDSGPGFAPSVIPELAPGLGGSHCGRGLWLTRLITDRLVITGGADGAGEAGGAGGTAGSVVTFAMALPG</sequence>